<comment type="caution">
    <text evidence="2">The sequence shown here is derived from an EMBL/GenBank/DDBJ whole genome shotgun (WGS) entry which is preliminary data.</text>
</comment>
<name>A0ABV6D2K2_9HYPH</name>
<dbReference type="InterPro" id="IPR005321">
    <property type="entry name" value="Peptidase_S58_DmpA"/>
</dbReference>
<gene>
    <name evidence="2" type="ORF">ACFFJ2_00505</name>
</gene>
<dbReference type="SUPFAM" id="SSF56266">
    <property type="entry name" value="DmpA/ArgJ-like"/>
    <property type="match status" value="1"/>
</dbReference>
<reference evidence="2 3" key="1">
    <citation type="submission" date="2024-09" db="EMBL/GenBank/DDBJ databases">
        <authorList>
            <person name="Sun Q."/>
            <person name="Mori K."/>
        </authorList>
    </citation>
    <scope>NUCLEOTIDE SEQUENCE [LARGE SCALE GENOMIC DNA]</scope>
    <source>
        <strain evidence="2 3">CCM 8543</strain>
    </source>
</reference>
<proteinExistence type="inferred from homology"/>
<dbReference type="CDD" id="cd02253">
    <property type="entry name" value="DmpA"/>
    <property type="match status" value="1"/>
</dbReference>
<dbReference type="InterPro" id="IPR016117">
    <property type="entry name" value="ArgJ-like_dom_sf"/>
</dbReference>
<accession>A0ABV6D2K2</accession>
<dbReference type="EMBL" id="JBHLXD010000001">
    <property type="protein sequence ID" value="MFC0206877.1"/>
    <property type="molecule type" value="Genomic_DNA"/>
</dbReference>
<dbReference type="RefSeq" id="WP_261518945.1">
    <property type="nucleotide sequence ID" value="NZ_JAODNW010000002.1"/>
</dbReference>
<evidence type="ECO:0000256" key="1">
    <source>
        <dbReference type="ARBA" id="ARBA00007068"/>
    </source>
</evidence>
<comment type="similarity">
    <text evidence="1">Belongs to the peptidase S58 family.</text>
</comment>
<organism evidence="2 3">
    <name type="scientific">Chelativorans intermedius</name>
    <dbReference type="NCBI Taxonomy" id="515947"/>
    <lineage>
        <taxon>Bacteria</taxon>
        <taxon>Pseudomonadati</taxon>
        <taxon>Pseudomonadota</taxon>
        <taxon>Alphaproteobacteria</taxon>
        <taxon>Hyphomicrobiales</taxon>
        <taxon>Phyllobacteriaceae</taxon>
        <taxon>Chelativorans</taxon>
    </lineage>
</organism>
<protein>
    <submittedName>
        <fullName evidence="2">P1 family peptidase</fullName>
    </submittedName>
</protein>
<dbReference type="PANTHER" id="PTHR36512">
    <property type="entry name" value="D-AMINOPEPTIDASE"/>
    <property type="match status" value="1"/>
</dbReference>
<keyword evidence="3" id="KW-1185">Reference proteome</keyword>
<evidence type="ECO:0000313" key="3">
    <source>
        <dbReference type="Proteomes" id="UP001589755"/>
    </source>
</evidence>
<dbReference type="PANTHER" id="PTHR36512:SF3">
    <property type="entry name" value="BLR5678 PROTEIN"/>
    <property type="match status" value="1"/>
</dbReference>
<dbReference type="Proteomes" id="UP001589755">
    <property type="component" value="Unassembled WGS sequence"/>
</dbReference>
<dbReference type="Gene3D" id="3.60.70.12">
    <property type="entry name" value="L-amino peptidase D-ALA esterase/amidase"/>
    <property type="match status" value="1"/>
</dbReference>
<sequence length="380" mass="40670">MIEKQTRRRPRARELGLRLPGVPGAHNAITDVPGVLVGYETLSSHREPGLQTGPLPVQTGVTAILPAGFETRPRPVWAGQFTLNGNGEMTGTHWIRDGGYFVGPILLTNTHSVGAVHDGATRWILEHHGKAWRDTHLWAMPVVAETYDGVLNDINGQHVRPEHALAAIRAASPGPVAEGNVGGGAGMICYEFKGGTGTASRRVEIADGTYHLGVLVQANHGVRPWLNVLGVPVGHAMREDRIPDLHHERGSVICIIGTDLPLLPSQLQKLARRATIGIGRGGTPGGNNSGDMFLAFSIANDMDLPQLSGPWRQMTCLNDELLDSVYLAAVEAVEEAVLNAMLAAEDTPTARPAGSICRAIDATRLLRLVEGHMQRRGVSG</sequence>
<evidence type="ECO:0000313" key="2">
    <source>
        <dbReference type="EMBL" id="MFC0206877.1"/>
    </source>
</evidence>
<dbReference type="Pfam" id="PF03576">
    <property type="entry name" value="Peptidase_S58"/>
    <property type="match status" value="1"/>
</dbReference>